<dbReference type="KEGG" id="nam:NAMH_0125"/>
<evidence type="ECO:0000256" key="1">
    <source>
        <dbReference type="ARBA" id="ARBA00022741"/>
    </source>
</evidence>
<keyword evidence="3" id="KW-0067">ATP-binding</keyword>
<dbReference type="InterPro" id="IPR052708">
    <property type="entry name" value="PxpC"/>
</dbReference>
<sequence length="300" mass="33798">MIRVIKSGFLSTVQDMGRAGYTDIGLTHSGAMDEFSYLLANALLGDKEKACVEITFGNFEFEAMRDFSAAVCGIDGEIEINSQKYKINRTFKLKKGDIVKIKPLKKGNFVYFCVKNGFDAKKKYGSCSVSVREKILEPLKDGDVLNLKAPEVIPNRYSKLSVDVPDVLELRIVLGHQKDLFNTEEFFKSEFELKSINRQGAVLKGGVKPEKGDIISEGISFGTVQVPASGDPIVLLKEHQTIGGYPKIGNVLPVDCFRLSQFRRGKIRFKEIDLESAKKEVIEFYSFFKKLRFSFVEMYH</sequence>
<dbReference type="Proteomes" id="UP000000448">
    <property type="component" value="Chromosome"/>
</dbReference>
<keyword evidence="6" id="KW-1185">Reference proteome</keyword>
<dbReference type="AlphaFoldDB" id="B9L7F3"/>
<organism evidence="5 6">
    <name type="scientific">Nautilia profundicola (strain ATCC BAA-1463 / DSM 18972 / AmH)</name>
    <dbReference type="NCBI Taxonomy" id="598659"/>
    <lineage>
        <taxon>Bacteria</taxon>
        <taxon>Pseudomonadati</taxon>
        <taxon>Campylobacterota</taxon>
        <taxon>Epsilonproteobacteria</taxon>
        <taxon>Nautiliales</taxon>
        <taxon>Nautiliaceae</taxon>
        <taxon>Nautilia</taxon>
    </lineage>
</organism>
<dbReference type="OrthoDB" id="9768696at2"/>
<dbReference type="GO" id="GO:0016787">
    <property type="term" value="F:hydrolase activity"/>
    <property type="evidence" value="ECO:0007669"/>
    <property type="project" value="UniProtKB-KW"/>
</dbReference>
<evidence type="ECO:0000313" key="6">
    <source>
        <dbReference type="Proteomes" id="UP000000448"/>
    </source>
</evidence>
<name>B9L7F3_NAUPA</name>
<keyword evidence="2 5" id="KW-0378">Hydrolase</keyword>
<feature type="domain" description="Carboxyltransferase" evidence="4">
    <location>
        <begin position="23"/>
        <end position="285"/>
    </location>
</feature>
<evidence type="ECO:0000256" key="3">
    <source>
        <dbReference type="ARBA" id="ARBA00022840"/>
    </source>
</evidence>
<dbReference type="PANTHER" id="PTHR43309">
    <property type="entry name" value="5-OXOPROLINASE SUBUNIT C"/>
    <property type="match status" value="1"/>
</dbReference>
<dbReference type="GO" id="GO:0005524">
    <property type="term" value="F:ATP binding"/>
    <property type="evidence" value="ECO:0007669"/>
    <property type="project" value="UniProtKB-KW"/>
</dbReference>
<dbReference type="Pfam" id="PF02626">
    <property type="entry name" value="CT_A_B"/>
    <property type="match status" value="1"/>
</dbReference>
<reference evidence="5 6" key="1">
    <citation type="journal article" date="2009" name="PLoS Genet.">
        <title>Adaptations to submarine hydrothermal environments exemplified by the genome of Nautilia profundicola.</title>
        <authorList>
            <person name="Campbell B.J."/>
            <person name="Smith J.L."/>
            <person name="Hanson T.E."/>
            <person name="Klotz M.G."/>
            <person name="Stein L.Y."/>
            <person name="Lee C.K."/>
            <person name="Wu D."/>
            <person name="Robinson J.M."/>
            <person name="Khouri H.M."/>
            <person name="Eisen J.A."/>
            <person name="Cary S.C."/>
        </authorList>
    </citation>
    <scope>NUCLEOTIDE SEQUENCE [LARGE SCALE GENOMIC DNA]</scope>
    <source>
        <strain evidence="6">ATCC BAA-1463 / DSM 18972 / AmH</strain>
    </source>
</reference>
<evidence type="ECO:0000259" key="4">
    <source>
        <dbReference type="SMART" id="SM00797"/>
    </source>
</evidence>
<protein>
    <submittedName>
        <fullName evidence="5">Allophanate hydrolase subunit 2</fullName>
    </submittedName>
</protein>
<keyword evidence="1" id="KW-0547">Nucleotide-binding</keyword>
<proteinExistence type="predicted"/>
<dbReference type="SMART" id="SM00797">
    <property type="entry name" value="AHS2"/>
    <property type="match status" value="1"/>
</dbReference>
<dbReference type="eggNOG" id="COG1984">
    <property type="taxonomic scope" value="Bacteria"/>
</dbReference>
<dbReference type="InterPro" id="IPR029000">
    <property type="entry name" value="Cyclophilin-like_dom_sf"/>
</dbReference>
<evidence type="ECO:0000313" key="5">
    <source>
        <dbReference type="EMBL" id="ACM92606.1"/>
    </source>
</evidence>
<gene>
    <name evidence="5" type="ordered locus">NAMH_0125</name>
</gene>
<evidence type="ECO:0000256" key="2">
    <source>
        <dbReference type="ARBA" id="ARBA00022801"/>
    </source>
</evidence>
<dbReference type="InterPro" id="IPR003778">
    <property type="entry name" value="CT_A_B"/>
</dbReference>
<accession>B9L7F3</accession>
<dbReference type="EMBL" id="CP001279">
    <property type="protein sequence ID" value="ACM92606.1"/>
    <property type="molecule type" value="Genomic_DNA"/>
</dbReference>
<dbReference type="STRING" id="598659.NAMH_0125"/>
<dbReference type="Gene3D" id="2.40.100.10">
    <property type="entry name" value="Cyclophilin-like"/>
    <property type="match status" value="1"/>
</dbReference>
<dbReference type="PANTHER" id="PTHR43309:SF4">
    <property type="entry name" value="CARBOXYLTRANSFERASE DOMAIN-CONTAINING PROTEIN"/>
    <property type="match status" value="1"/>
</dbReference>
<dbReference type="HOGENOM" id="CLU_028967_0_3_7"/>